<evidence type="ECO:0000313" key="2">
    <source>
        <dbReference type="Proteomes" id="UP000318138"/>
    </source>
</evidence>
<dbReference type="Proteomes" id="UP000318138">
    <property type="component" value="Chromosome"/>
</dbReference>
<accession>A0A859FAK4</accession>
<keyword evidence="2" id="KW-1185">Reference proteome</keyword>
<name>A0A859FAK4_9BACI</name>
<protein>
    <submittedName>
        <fullName evidence="1">DUF2521 family protein</fullName>
    </submittedName>
</protein>
<proteinExistence type="predicted"/>
<dbReference type="RefSeq" id="WP_176007862.1">
    <property type="nucleotide sequence ID" value="NZ_CP041372.2"/>
</dbReference>
<dbReference type="EMBL" id="CP041372">
    <property type="protein sequence ID" value="QKS69818.1"/>
    <property type="molecule type" value="Genomic_DNA"/>
</dbReference>
<organism evidence="1 2">
    <name type="scientific">Paenalkalicoccus suaedae</name>
    <dbReference type="NCBI Taxonomy" id="2592382"/>
    <lineage>
        <taxon>Bacteria</taxon>
        <taxon>Bacillati</taxon>
        <taxon>Bacillota</taxon>
        <taxon>Bacilli</taxon>
        <taxon>Bacillales</taxon>
        <taxon>Bacillaceae</taxon>
        <taxon>Paenalkalicoccus</taxon>
    </lineage>
</organism>
<reference evidence="2" key="1">
    <citation type="submission" date="2019-07" db="EMBL/GenBank/DDBJ databases">
        <title>Bacillus alkalisoli sp. nov. isolated from saline soil.</title>
        <authorList>
            <person name="Sun J.-Q."/>
            <person name="Xu L."/>
        </authorList>
    </citation>
    <scope>NUCLEOTIDE SEQUENCE [LARGE SCALE GENOMIC DNA]</scope>
    <source>
        <strain evidence="2">M4U3P1</strain>
    </source>
</reference>
<dbReference type="AlphaFoldDB" id="A0A859FAK4"/>
<sequence length="143" mass="17141">MLVVTDLTKRRKEKRWTYQRRVLRAVSLEQLRRDVVTRFFAHVDMLEDRKEWRLLDACMDIGVDAYLLGAEYARFGYYGEKEFFVLQRCASDVQLFIDDVVNQCELCYAEDIATKDLATAFIYDWWRQGFTEGKKCFTLHRNK</sequence>
<dbReference type="KEGG" id="psua:FLK61_23810"/>
<dbReference type="Pfam" id="PF10730">
    <property type="entry name" value="DUF2521"/>
    <property type="match status" value="1"/>
</dbReference>
<evidence type="ECO:0000313" key="1">
    <source>
        <dbReference type="EMBL" id="QKS69818.1"/>
    </source>
</evidence>
<dbReference type="InterPro" id="IPR019667">
    <property type="entry name" value="Uncharacterised_YbaK"/>
</dbReference>
<gene>
    <name evidence="1" type="ORF">FLK61_23810</name>
</gene>